<evidence type="ECO:0000256" key="1">
    <source>
        <dbReference type="SAM" id="MobiDB-lite"/>
    </source>
</evidence>
<proteinExistence type="predicted"/>
<accession>A0A2S0P9Z5</accession>
<dbReference type="KEGG" id="maer:DAI18_08950"/>
<evidence type="ECO:0000259" key="2">
    <source>
        <dbReference type="PROSITE" id="PS51186"/>
    </source>
</evidence>
<dbReference type="Pfam" id="PF00583">
    <property type="entry name" value="Acetyltransf_1"/>
    <property type="match status" value="1"/>
</dbReference>
<dbReference type="InterPro" id="IPR016181">
    <property type="entry name" value="Acyl_CoA_acyltransferase"/>
</dbReference>
<evidence type="ECO:0000313" key="3">
    <source>
        <dbReference type="EMBL" id="AVY94155.1"/>
    </source>
</evidence>
<dbReference type="SUPFAM" id="SSF55729">
    <property type="entry name" value="Acyl-CoA N-acyltransferases (Nat)"/>
    <property type="match status" value="1"/>
</dbReference>
<organism evidence="3 4">
    <name type="scientific">Microvirgula aerodenitrificans</name>
    <dbReference type="NCBI Taxonomy" id="57480"/>
    <lineage>
        <taxon>Bacteria</taxon>
        <taxon>Pseudomonadati</taxon>
        <taxon>Pseudomonadota</taxon>
        <taxon>Betaproteobacteria</taxon>
        <taxon>Neisseriales</taxon>
        <taxon>Aquaspirillaceae</taxon>
        <taxon>Microvirgula</taxon>
    </lineage>
</organism>
<reference evidence="3 4" key="1">
    <citation type="submission" date="2018-04" db="EMBL/GenBank/DDBJ databases">
        <title>Denitrifier Microvirgula.</title>
        <authorList>
            <person name="Anderson E."/>
            <person name="Jang J."/>
            <person name="Ishii S."/>
        </authorList>
    </citation>
    <scope>NUCLEOTIDE SEQUENCE [LARGE SCALE GENOMIC DNA]</scope>
    <source>
        <strain evidence="3 4">BE2.4</strain>
    </source>
</reference>
<dbReference type="InterPro" id="IPR052523">
    <property type="entry name" value="Trichothecene_AcTrans"/>
</dbReference>
<dbReference type="PANTHER" id="PTHR42791">
    <property type="entry name" value="GNAT FAMILY ACETYLTRANSFERASE"/>
    <property type="match status" value="1"/>
</dbReference>
<feature type="region of interest" description="Disordered" evidence="1">
    <location>
        <begin position="1"/>
        <end position="97"/>
    </location>
</feature>
<dbReference type="InterPro" id="IPR000182">
    <property type="entry name" value="GNAT_dom"/>
</dbReference>
<feature type="domain" description="N-acetyltransferase" evidence="2">
    <location>
        <begin position="103"/>
        <end position="254"/>
    </location>
</feature>
<feature type="compositionally biased region" description="Basic residues" evidence="1">
    <location>
        <begin position="1"/>
        <end position="14"/>
    </location>
</feature>
<name>A0A2S0P9Z5_9NEIS</name>
<dbReference type="STRING" id="1122240.GCA_000620105_03680"/>
<dbReference type="Gene3D" id="3.40.630.30">
    <property type="match status" value="1"/>
</dbReference>
<dbReference type="EMBL" id="CP028519">
    <property type="protein sequence ID" value="AVY94155.1"/>
    <property type="molecule type" value="Genomic_DNA"/>
</dbReference>
<protein>
    <submittedName>
        <fullName evidence="3">N-acetyltransferase</fullName>
    </submittedName>
</protein>
<keyword evidence="3" id="KW-0808">Transferase</keyword>
<sequence length="254" mass="27703">MAHGGKNRPGRIRSGRPPCPPSAPSAGQVPKPLTTSGAVRRQQSDDGALSFPGAAPISITRAAPAEPFPDENRNVSTHSQPHPDPDSLPSPETKPGLRWHVQTDADAAFVRDLYLARRWAETALIPGWTDEQRRQFLLDQARLQRLHYEKCYPDSDILVVEQSNHSIGRLYLHRHAPGGWHIVDIALLPAWCGQGIGSALLRAVLDLADHAGRPCSLHVSPGNPAQRLYQRLGFQVTGTAGPDIHLCRPVSSRA</sequence>
<keyword evidence="4" id="KW-1185">Reference proteome</keyword>
<dbReference type="PROSITE" id="PS51186">
    <property type="entry name" value="GNAT"/>
    <property type="match status" value="1"/>
</dbReference>
<dbReference type="PANTHER" id="PTHR42791:SF1">
    <property type="entry name" value="N-ACETYLTRANSFERASE DOMAIN-CONTAINING PROTEIN"/>
    <property type="match status" value="1"/>
</dbReference>
<dbReference type="Proteomes" id="UP000244173">
    <property type="component" value="Chromosome"/>
</dbReference>
<dbReference type="CDD" id="cd04301">
    <property type="entry name" value="NAT_SF"/>
    <property type="match status" value="1"/>
</dbReference>
<evidence type="ECO:0000313" key="4">
    <source>
        <dbReference type="Proteomes" id="UP000244173"/>
    </source>
</evidence>
<dbReference type="AlphaFoldDB" id="A0A2S0P9Z5"/>
<dbReference type="GO" id="GO:0016747">
    <property type="term" value="F:acyltransferase activity, transferring groups other than amino-acyl groups"/>
    <property type="evidence" value="ECO:0007669"/>
    <property type="project" value="InterPro"/>
</dbReference>
<gene>
    <name evidence="3" type="ORF">DAI18_08950</name>
</gene>